<keyword evidence="3" id="KW-0813">Transport</keyword>
<accession>A0ABY1CD35</accession>
<dbReference type="Gene3D" id="3.40.190.10">
    <property type="entry name" value="Periplasmic binding protein-like II"/>
    <property type="match status" value="1"/>
</dbReference>
<reference evidence="6 7" key="1">
    <citation type="submission" date="2016-10" db="EMBL/GenBank/DDBJ databases">
        <authorList>
            <person name="Varghese N."/>
            <person name="Submissions S."/>
        </authorList>
    </citation>
    <scope>NUCLEOTIDE SEQUENCE [LARGE SCALE GENOMIC DNA]</scope>
    <source>
        <strain evidence="6 7">ATCC 19403</strain>
    </source>
</reference>
<dbReference type="RefSeq" id="WP_100042819.1">
    <property type="nucleotide sequence ID" value="NZ_LT630003.1"/>
</dbReference>
<evidence type="ECO:0000256" key="5">
    <source>
        <dbReference type="SAM" id="SignalP"/>
    </source>
</evidence>
<dbReference type="EMBL" id="LT630003">
    <property type="protein sequence ID" value="SET92891.1"/>
    <property type="molecule type" value="Genomic_DNA"/>
</dbReference>
<dbReference type="CDD" id="cd13585">
    <property type="entry name" value="PBP2_TMBP_like"/>
    <property type="match status" value="1"/>
</dbReference>
<evidence type="ECO:0000256" key="2">
    <source>
        <dbReference type="ARBA" id="ARBA00008520"/>
    </source>
</evidence>
<dbReference type="PANTHER" id="PTHR43649:SF31">
    <property type="entry name" value="SN-GLYCEROL-3-PHOSPHATE-BINDING PERIPLASMIC PROTEIN UGPB"/>
    <property type="match status" value="1"/>
</dbReference>
<feature type="chain" id="PRO_5046524421" evidence="5">
    <location>
        <begin position="21"/>
        <end position="451"/>
    </location>
</feature>
<dbReference type="PROSITE" id="PS51257">
    <property type="entry name" value="PROKAR_LIPOPROTEIN"/>
    <property type="match status" value="1"/>
</dbReference>
<protein>
    <submittedName>
        <fullName evidence="6">Multiple sugar transport system substrate-binding protein</fullName>
    </submittedName>
</protein>
<dbReference type="SUPFAM" id="SSF53850">
    <property type="entry name" value="Periplasmic binding protein-like II"/>
    <property type="match status" value="1"/>
</dbReference>
<sequence>MKLRKIAALGLAGITAASLAACGGSSGSGSATAAGTTAAGTTAAAAQTNTAASTEPVTIKVSLWDYSNTAYYPIMVEAFEKSHPNIKVDIVEFSAAEYSDTIVVKMGAKEKYDVVFMKGLPEMSALIAGGHLQPLTDRITGFDMKPYGGAEKSLSLNGVVYGLPFRTDNNMIFYNKDLFDKAGVQYPKDGMTMEEYRELAKKMTSGEGAEKVYGSHVHTWPSNVYQYSRFIDEFNYLDTSTYEKLKPYYETILGMQNEDKSVQDYGELKTGNIHYSGVFYNEQVAMLQIGSWYIEMLTGNVTPQSEHYFKWGAVTLPNSKGNTYENMVGGITPCSIGAYSEHPEEAWEFLSYVCGEEGAKVIAERGIVPGWKGQSILDIFDKLPEQFPNAPEGLSKFLTPPNYIVEQPMDPNAKAINTVIEEMHSDIMTNSVSIDEGIKTAIERAKEAGAK</sequence>
<name>A0ABY1CD35_9FIRM</name>
<feature type="signal peptide" evidence="5">
    <location>
        <begin position="1"/>
        <end position="20"/>
    </location>
</feature>
<keyword evidence="6" id="KW-0762">Sugar transport</keyword>
<dbReference type="InterPro" id="IPR050490">
    <property type="entry name" value="Bact_solute-bd_prot1"/>
</dbReference>
<keyword evidence="7" id="KW-1185">Reference proteome</keyword>
<evidence type="ECO:0000256" key="1">
    <source>
        <dbReference type="ARBA" id="ARBA00004196"/>
    </source>
</evidence>
<dbReference type="Proteomes" id="UP000198970">
    <property type="component" value="Chromosome I"/>
</dbReference>
<evidence type="ECO:0000256" key="3">
    <source>
        <dbReference type="ARBA" id="ARBA00022448"/>
    </source>
</evidence>
<proteinExistence type="inferred from homology"/>
<gene>
    <name evidence="6" type="ORF">SAMN02745906_3100</name>
</gene>
<comment type="similarity">
    <text evidence="2">Belongs to the bacterial solute-binding protein 1 family.</text>
</comment>
<evidence type="ECO:0000313" key="6">
    <source>
        <dbReference type="EMBL" id="SET92891.1"/>
    </source>
</evidence>
<comment type="subcellular location">
    <subcellularLocation>
        <location evidence="1">Cell envelope</location>
    </subcellularLocation>
</comment>
<dbReference type="InterPro" id="IPR006059">
    <property type="entry name" value="SBP"/>
</dbReference>
<evidence type="ECO:0000256" key="4">
    <source>
        <dbReference type="ARBA" id="ARBA00022729"/>
    </source>
</evidence>
<organism evidence="6 7">
    <name type="scientific">Lacrimispora sphenoides JCM 1415</name>
    <dbReference type="NCBI Taxonomy" id="1297793"/>
    <lineage>
        <taxon>Bacteria</taxon>
        <taxon>Bacillati</taxon>
        <taxon>Bacillota</taxon>
        <taxon>Clostridia</taxon>
        <taxon>Lachnospirales</taxon>
        <taxon>Lachnospiraceae</taxon>
        <taxon>Lacrimispora</taxon>
    </lineage>
</organism>
<dbReference type="PANTHER" id="PTHR43649">
    <property type="entry name" value="ARABINOSE-BINDING PROTEIN-RELATED"/>
    <property type="match status" value="1"/>
</dbReference>
<dbReference type="Pfam" id="PF01547">
    <property type="entry name" value="SBP_bac_1"/>
    <property type="match status" value="1"/>
</dbReference>
<evidence type="ECO:0000313" key="7">
    <source>
        <dbReference type="Proteomes" id="UP000198970"/>
    </source>
</evidence>
<keyword evidence="4 5" id="KW-0732">Signal</keyword>